<dbReference type="KEGG" id="ptkz:JDV02_002392"/>
<dbReference type="InterPro" id="IPR050546">
    <property type="entry name" value="Glycosyl_Hydrlase_16"/>
</dbReference>
<dbReference type="PANTHER" id="PTHR10963">
    <property type="entry name" value="GLYCOSYL HYDROLASE-RELATED"/>
    <property type="match status" value="1"/>
</dbReference>
<keyword evidence="4" id="KW-1185">Reference proteome</keyword>
<dbReference type="InterPro" id="IPR000757">
    <property type="entry name" value="Beta-glucanase-like"/>
</dbReference>
<dbReference type="PANTHER" id="PTHR10963:SF60">
    <property type="entry name" value="GRAM-NEGATIVE BACTERIA-BINDING PROTEIN 1-RELATED"/>
    <property type="match status" value="1"/>
</dbReference>
<dbReference type="RefSeq" id="XP_047839388.1">
    <property type="nucleotide sequence ID" value="XM_047983417.1"/>
</dbReference>
<gene>
    <name evidence="3" type="ORF">JDV02_002392</name>
</gene>
<accession>A0A9Q8QBP8</accession>
<evidence type="ECO:0000256" key="1">
    <source>
        <dbReference type="SAM" id="SignalP"/>
    </source>
</evidence>
<dbReference type="GO" id="GO:0004553">
    <property type="term" value="F:hydrolase activity, hydrolyzing O-glycosyl compounds"/>
    <property type="evidence" value="ECO:0007669"/>
    <property type="project" value="InterPro"/>
</dbReference>
<dbReference type="CDD" id="cd02182">
    <property type="entry name" value="GH16_Strep_laminarinase_like"/>
    <property type="match status" value="1"/>
</dbReference>
<evidence type="ECO:0000313" key="3">
    <source>
        <dbReference type="EMBL" id="UNI15907.1"/>
    </source>
</evidence>
<protein>
    <recommendedName>
        <fullName evidence="2">GH16 domain-containing protein</fullName>
    </recommendedName>
</protein>
<dbReference type="InterPro" id="IPR013320">
    <property type="entry name" value="ConA-like_dom_sf"/>
</dbReference>
<organism evidence="3 4">
    <name type="scientific">Purpureocillium takamizusanense</name>
    <dbReference type="NCBI Taxonomy" id="2060973"/>
    <lineage>
        <taxon>Eukaryota</taxon>
        <taxon>Fungi</taxon>
        <taxon>Dikarya</taxon>
        <taxon>Ascomycota</taxon>
        <taxon>Pezizomycotina</taxon>
        <taxon>Sordariomycetes</taxon>
        <taxon>Hypocreomycetidae</taxon>
        <taxon>Hypocreales</taxon>
        <taxon>Ophiocordycipitaceae</taxon>
        <taxon>Purpureocillium</taxon>
    </lineage>
</organism>
<keyword evidence="1" id="KW-0732">Signal</keyword>
<proteinExistence type="predicted"/>
<dbReference type="Pfam" id="PF00722">
    <property type="entry name" value="Glyco_hydro_16"/>
    <property type="match status" value="1"/>
</dbReference>
<dbReference type="SUPFAM" id="SSF49899">
    <property type="entry name" value="Concanavalin A-like lectins/glucanases"/>
    <property type="match status" value="1"/>
</dbReference>
<dbReference type="GO" id="GO:0005975">
    <property type="term" value="P:carbohydrate metabolic process"/>
    <property type="evidence" value="ECO:0007669"/>
    <property type="project" value="InterPro"/>
</dbReference>
<dbReference type="PROSITE" id="PS51762">
    <property type="entry name" value="GH16_2"/>
    <property type="match status" value="1"/>
</dbReference>
<dbReference type="EMBL" id="CP086355">
    <property type="protein sequence ID" value="UNI15907.1"/>
    <property type="molecule type" value="Genomic_DNA"/>
</dbReference>
<evidence type="ECO:0000313" key="4">
    <source>
        <dbReference type="Proteomes" id="UP000829364"/>
    </source>
</evidence>
<evidence type="ECO:0000259" key="2">
    <source>
        <dbReference type="PROSITE" id="PS51762"/>
    </source>
</evidence>
<dbReference type="Gene3D" id="2.60.120.200">
    <property type="match status" value="1"/>
</dbReference>
<feature type="domain" description="GH16" evidence="2">
    <location>
        <begin position="17"/>
        <end position="285"/>
    </location>
</feature>
<dbReference type="AlphaFoldDB" id="A0A9Q8QBP8"/>
<feature type="chain" id="PRO_5040421392" description="GH16 domain-containing protein" evidence="1">
    <location>
        <begin position="19"/>
        <end position="285"/>
    </location>
</feature>
<name>A0A9Q8QBP8_9HYPO</name>
<feature type="signal peptide" evidence="1">
    <location>
        <begin position="1"/>
        <end position="18"/>
    </location>
</feature>
<dbReference type="Proteomes" id="UP000829364">
    <property type="component" value="Chromosome 2"/>
</dbReference>
<dbReference type="GeneID" id="72064353"/>
<dbReference type="OrthoDB" id="192832at2759"/>
<reference evidence="3" key="1">
    <citation type="submission" date="2021-11" db="EMBL/GenBank/DDBJ databases">
        <title>Purpureocillium_takamizusanense_genome.</title>
        <authorList>
            <person name="Nguyen N.-H."/>
        </authorList>
    </citation>
    <scope>NUCLEOTIDE SEQUENCE</scope>
    <source>
        <strain evidence="3">PT3</strain>
    </source>
</reference>
<sequence length="285" mass="31422">MVQFNFVALFALASSAHAWGGVNYGGFRMLWQETFDGGSGSRPNGGNWNTIMGDLGYNGELQTYTDSNRNSQLSGGATLQIVPWRDGSKKNGWSSARLESRYTFAPENWKLTRAEAQIRFGGNSVNNKQGIWPAFWMLGDSVRHGTPWPQCGELDIVETVNGRLTGYGTMHCDVFPGGICNEGTGLGASIGFPNQDWHTWRIEIDRRPQTWEGETVTWFLDGQQYHQISGGRIGNHDVWRSVAQSPLFFILNVAVGGAWPGYPNGGTQDGFGSMMEVAYVAVYST</sequence>